<reference evidence="3 4" key="1">
    <citation type="submission" date="2019-03" db="EMBL/GenBank/DDBJ databases">
        <title>Genomics of glacier-inhabiting Cryobacterium strains.</title>
        <authorList>
            <person name="Liu Q."/>
            <person name="Xin Y.-H."/>
        </authorList>
    </citation>
    <scope>NUCLEOTIDE SEQUENCE [LARGE SCALE GENOMIC DNA]</scope>
    <source>
        <strain evidence="3 4">Hz16</strain>
    </source>
</reference>
<feature type="transmembrane region" description="Helical" evidence="1">
    <location>
        <begin position="168"/>
        <end position="192"/>
    </location>
</feature>
<dbReference type="RefSeq" id="WP_134552628.1">
    <property type="nucleotide sequence ID" value="NZ_SOHL01000027.1"/>
</dbReference>
<feature type="transmembrane region" description="Helical" evidence="1">
    <location>
        <begin position="93"/>
        <end position="114"/>
    </location>
</feature>
<keyword evidence="1" id="KW-0472">Membrane</keyword>
<dbReference type="InterPro" id="IPR046675">
    <property type="entry name" value="DUF6545"/>
</dbReference>
<feature type="domain" description="DUF6545" evidence="2">
    <location>
        <begin position="244"/>
        <end position="307"/>
    </location>
</feature>
<dbReference type="NCBIfam" id="NF042915">
    <property type="entry name" value="MAB_1171c_fam"/>
    <property type="match status" value="1"/>
</dbReference>
<name>A0A4R9ARA3_9MICO</name>
<organism evidence="3 4">
    <name type="scientific">Cryobacterium gelidum</name>
    <dbReference type="NCBI Taxonomy" id="1259164"/>
    <lineage>
        <taxon>Bacteria</taxon>
        <taxon>Bacillati</taxon>
        <taxon>Actinomycetota</taxon>
        <taxon>Actinomycetes</taxon>
        <taxon>Micrococcales</taxon>
        <taxon>Microbacteriaceae</taxon>
        <taxon>Cryobacterium</taxon>
    </lineage>
</organism>
<gene>
    <name evidence="3" type="ORF">E3T50_13600</name>
</gene>
<feature type="transmembrane region" description="Helical" evidence="1">
    <location>
        <begin position="134"/>
        <end position="156"/>
    </location>
</feature>
<evidence type="ECO:0000313" key="4">
    <source>
        <dbReference type="Proteomes" id="UP000297983"/>
    </source>
</evidence>
<feature type="transmembrane region" description="Helical" evidence="1">
    <location>
        <begin position="60"/>
        <end position="81"/>
    </location>
</feature>
<dbReference type="InterPro" id="IPR050039">
    <property type="entry name" value="MAB_1171c-like"/>
</dbReference>
<dbReference type="AlphaFoldDB" id="A0A4R9ARA3"/>
<keyword evidence="1" id="KW-1133">Transmembrane helix</keyword>
<accession>A0A4R9ARA3</accession>
<dbReference type="Pfam" id="PF20182">
    <property type="entry name" value="DUF6545"/>
    <property type="match status" value="1"/>
</dbReference>
<evidence type="ECO:0000313" key="3">
    <source>
        <dbReference type="EMBL" id="TFD68204.1"/>
    </source>
</evidence>
<keyword evidence="1" id="KW-0812">Transmembrane</keyword>
<keyword evidence="4" id="KW-1185">Reference proteome</keyword>
<evidence type="ECO:0000259" key="2">
    <source>
        <dbReference type="Pfam" id="PF20182"/>
    </source>
</evidence>
<protein>
    <recommendedName>
        <fullName evidence="2">DUF6545 domain-containing protein</fullName>
    </recommendedName>
</protein>
<feature type="transmembrane region" description="Helical" evidence="1">
    <location>
        <begin position="212"/>
        <end position="230"/>
    </location>
</feature>
<dbReference type="EMBL" id="SOHL01000027">
    <property type="protein sequence ID" value="TFD68204.1"/>
    <property type="molecule type" value="Genomic_DNA"/>
</dbReference>
<dbReference type="Proteomes" id="UP000297983">
    <property type="component" value="Unassembled WGS sequence"/>
</dbReference>
<sequence>MIVVLVAAFMWLLVAALLVLRRGRAERNITYAALTIAIAMTMNIDQAYRILDRYAGGTNLVTVVADATLMIGVFLLGRAVMRASEHQPRAAQLALGRFTLAAALTGAVGTFLLISRGITTTSFMLELGEQPYAAAYSMIQFSYYVIVLSAMAALAARQLRTSVGAQQIPPVSLLLGSICGVALSVVVITMDLAHVVRNLNLMTVVAVAYEPLHLLTFLFLCLGFASQPAARSLQARSRDRTTRMLVHDLEPIWAAATKARPGISHTEPAALDTSDPETLLHRQVVEIRDAMIDTRVEFDVSAGDRELIERAERYLLGTRSSDAAPVAPPARQGPHRR</sequence>
<evidence type="ECO:0000256" key="1">
    <source>
        <dbReference type="SAM" id="Phobius"/>
    </source>
</evidence>
<comment type="caution">
    <text evidence="3">The sequence shown here is derived from an EMBL/GenBank/DDBJ whole genome shotgun (WGS) entry which is preliminary data.</text>
</comment>
<proteinExistence type="predicted"/>